<reference evidence="2" key="1">
    <citation type="submission" date="2018-05" db="EMBL/GenBank/DDBJ databases">
        <authorList>
            <person name="Lanie J.A."/>
            <person name="Ng W.-L."/>
            <person name="Kazmierczak K.M."/>
            <person name="Andrzejewski T.M."/>
            <person name="Davidsen T.M."/>
            <person name="Wayne K.J."/>
            <person name="Tettelin H."/>
            <person name="Glass J.I."/>
            <person name="Rusch D."/>
            <person name="Podicherti R."/>
            <person name="Tsui H.-C.T."/>
            <person name="Winkler M.E."/>
        </authorList>
    </citation>
    <scope>NUCLEOTIDE SEQUENCE</scope>
</reference>
<evidence type="ECO:0000256" key="1">
    <source>
        <dbReference type="SAM" id="MobiDB-lite"/>
    </source>
</evidence>
<name>A0A383BVI7_9ZZZZ</name>
<dbReference type="EMBL" id="UINC01203598">
    <property type="protein sequence ID" value="SVE23934.1"/>
    <property type="molecule type" value="Genomic_DNA"/>
</dbReference>
<dbReference type="AlphaFoldDB" id="A0A383BVI7"/>
<feature type="region of interest" description="Disordered" evidence="1">
    <location>
        <begin position="1"/>
        <end position="49"/>
    </location>
</feature>
<protein>
    <submittedName>
        <fullName evidence="2">Uncharacterized protein</fullName>
    </submittedName>
</protein>
<evidence type="ECO:0000313" key="2">
    <source>
        <dbReference type="EMBL" id="SVE23934.1"/>
    </source>
</evidence>
<organism evidence="2">
    <name type="scientific">marine metagenome</name>
    <dbReference type="NCBI Taxonomy" id="408172"/>
    <lineage>
        <taxon>unclassified sequences</taxon>
        <taxon>metagenomes</taxon>
        <taxon>ecological metagenomes</taxon>
    </lineage>
</organism>
<feature type="non-terminal residue" evidence="2">
    <location>
        <position position="66"/>
    </location>
</feature>
<proteinExistence type="predicted"/>
<sequence>PGQASRGKARARLPAGPYPRGRVCSSKRTSTVNAKRTASLRHGSSHQTATARLGRVLREGRFKKRV</sequence>
<gene>
    <name evidence="2" type="ORF">METZ01_LOCUS476788</name>
</gene>
<accession>A0A383BVI7</accession>
<feature type="non-terminal residue" evidence="2">
    <location>
        <position position="1"/>
    </location>
</feature>
<feature type="compositionally biased region" description="Polar residues" evidence="1">
    <location>
        <begin position="26"/>
        <end position="36"/>
    </location>
</feature>